<dbReference type="EMBL" id="BK015173">
    <property type="protein sequence ID" value="DAD94123.1"/>
    <property type="molecule type" value="Genomic_DNA"/>
</dbReference>
<proteinExistence type="predicted"/>
<reference evidence="1" key="1">
    <citation type="journal article" date="2021" name="Proc. Natl. Acad. Sci. U.S.A.">
        <title>A Catalog of Tens of Thousands of Viruses from Human Metagenomes Reveals Hidden Associations with Chronic Diseases.</title>
        <authorList>
            <person name="Tisza M.J."/>
            <person name="Buck C.B."/>
        </authorList>
    </citation>
    <scope>NUCLEOTIDE SEQUENCE</scope>
    <source>
        <strain evidence="1">CtUF252</strain>
    </source>
</reference>
<evidence type="ECO:0000313" key="1">
    <source>
        <dbReference type="EMBL" id="DAD94123.1"/>
    </source>
</evidence>
<accession>A0A8S5NJ69</accession>
<name>A0A8S5NJ69_9CAUD</name>
<sequence length="31" mass="3861">MEIIKYINKKHLQMQVFFYLASDLLWCFCYA</sequence>
<organism evidence="1">
    <name type="scientific">Siphoviridae sp. ctUF252</name>
    <dbReference type="NCBI Taxonomy" id="2826350"/>
    <lineage>
        <taxon>Viruses</taxon>
        <taxon>Duplodnaviria</taxon>
        <taxon>Heunggongvirae</taxon>
        <taxon>Uroviricota</taxon>
        <taxon>Caudoviricetes</taxon>
    </lineage>
</organism>
<protein>
    <submittedName>
        <fullName evidence="1">Uncharacterized protein</fullName>
    </submittedName>
</protein>